<evidence type="ECO:0000256" key="1">
    <source>
        <dbReference type="ARBA" id="ARBA00004340"/>
    </source>
</evidence>
<name>A0ABN7VQW2_GIGMA</name>
<dbReference type="Proteomes" id="UP000789901">
    <property type="component" value="Unassembled WGS sequence"/>
</dbReference>
<accession>A0ABN7VQW2</accession>
<evidence type="ECO:0000256" key="3">
    <source>
        <dbReference type="ARBA" id="ARBA00022525"/>
    </source>
</evidence>
<evidence type="ECO:0000313" key="5">
    <source>
        <dbReference type="EMBL" id="CAG8792910.1"/>
    </source>
</evidence>
<sequence length="766" mass="89114">MSYTTEIMVFCLVLGDDLSCGFEVGIKKEKTISYLQKKIKKANEKAFTTIDACNLKLWKVEIPTRTKNNKWEILETWNHDQIDIEKDLEGVHLQPYDTVEELFKQQPIAKHIHIIVQPLFEKRKLNISDEDQERKKAKTLDSILLLATLQFPDIKKSSMTAQDSDAPDFVAALKDPFYIFIDLNNASKYIKEFDEAVNPSIRIGARVAIASGLVSENLSVLSKMNNVNLFRLPNVIYEILKRRFKTKQHSVEAIIIHIDEYQLYINDVQNYQQISWANACDYFESLLGEIRRFMRNSQHEFNGKYFIIPICTGSSAIDIDFSSRKYINNIVELKPLNYNSAKLMFLDKYEYVRQTTEAERNQVVQGLRSYYSSNFNNENVENLSTKFCNFVLNQQHFRISIFDTGFIPKFIDDLLGPSILTSKFDWGNQLFNKISNLNIATVGNNPGNWKSLNDIRTIISFGLTRQLVKRDFLLPSCISIGELERAGLVYLSNTIGEWYTIIMPFIMLKILNNKLLVSHVETVFPDHLLLIPTHDSPWKWQDFELLYNKIKLLQLYLQQETEIIKRLQIDDEIKIKEEKLTVQMNMNWKLSDIFHGAKGAEMLLQRSVRLRKLEIFIEKENFFKRTDSIANLDKLILCDDNVTRLFDEGIFRCHRGCANINHRWVLDSSDNEKKLAIFLQIKYSECDASTTISASFIKTWYETTMESVKNYETEYDIVLVLFTTQYCTGHLDVGQMPHLLLISLENIESYLSPTFAHRALVNKPDE</sequence>
<keyword evidence="6" id="KW-1185">Reference proteome</keyword>
<feature type="domain" description="Crinkler effector protein N-terminal" evidence="4">
    <location>
        <begin position="9"/>
        <end position="117"/>
    </location>
</feature>
<dbReference type="Pfam" id="PF20147">
    <property type="entry name" value="Crinkler"/>
    <property type="match status" value="1"/>
</dbReference>
<dbReference type="InterPro" id="IPR045379">
    <property type="entry name" value="Crinkler_N"/>
</dbReference>
<gene>
    <name evidence="5" type="ORF">GMARGA_LOCUS21535</name>
</gene>
<reference evidence="5 6" key="1">
    <citation type="submission" date="2021-06" db="EMBL/GenBank/DDBJ databases">
        <authorList>
            <person name="Kallberg Y."/>
            <person name="Tangrot J."/>
            <person name="Rosling A."/>
        </authorList>
    </citation>
    <scope>NUCLEOTIDE SEQUENCE [LARGE SCALE GENOMIC DNA]</scope>
    <source>
        <strain evidence="5 6">120-4 pot B 10/14</strain>
    </source>
</reference>
<evidence type="ECO:0000256" key="2">
    <source>
        <dbReference type="ARBA" id="ARBA00004613"/>
    </source>
</evidence>
<evidence type="ECO:0000259" key="4">
    <source>
        <dbReference type="Pfam" id="PF20147"/>
    </source>
</evidence>
<dbReference type="EMBL" id="CAJVQB010019948">
    <property type="protein sequence ID" value="CAG8792910.1"/>
    <property type="molecule type" value="Genomic_DNA"/>
</dbReference>
<evidence type="ECO:0000313" key="6">
    <source>
        <dbReference type="Proteomes" id="UP000789901"/>
    </source>
</evidence>
<comment type="subcellular location">
    <subcellularLocation>
        <location evidence="1">Host cell</location>
    </subcellularLocation>
    <subcellularLocation>
        <location evidence="2">Secreted</location>
    </subcellularLocation>
</comment>
<comment type="caution">
    <text evidence="5">The sequence shown here is derived from an EMBL/GenBank/DDBJ whole genome shotgun (WGS) entry which is preliminary data.</text>
</comment>
<keyword evidence="3" id="KW-0964">Secreted</keyword>
<organism evidence="5 6">
    <name type="scientific">Gigaspora margarita</name>
    <dbReference type="NCBI Taxonomy" id="4874"/>
    <lineage>
        <taxon>Eukaryota</taxon>
        <taxon>Fungi</taxon>
        <taxon>Fungi incertae sedis</taxon>
        <taxon>Mucoromycota</taxon>
        <taxon>Glomeromycotina</taxon>
        <taxon>Glomeromycetes</taxon>
        <taxon>Diversisporales</taxon>
        <taxon>Gigasporaceae</taxon>
        <taxon>Gigaspora</taxon>
    </lineage>
</organism>
<proteinExistence type="predicted"/>
<protein>
    <submittedName>
        <fullName evidence="5">45284_t:CDS:1</fullName>
    </submittedName>
</protein>